<protein>
    <submittedName>
        <fullName evidence="9">Cytochrome P450</fullName>
    </submittedName>
</protein>
<reference evidence="9 10" key="1">
    <citation type="journal article" date="2014" name="BMC Genomics">
        <title>Genome sequencing of four Aureobasidium pullulans varieties: biotechnological potential, stress tolerance, and description of new species.</title>
        <authorList>
            <person name="Gostin Ar C."/>
            <person name="Ohm R.A."/>
            <person name="Kogej T."/>
            <person name="Sonjak S."/>
            <person name="Turk M."/>
            <person name="Zajc J."/>
            <person name="Zalar P."/>
            <person name="Grube M."/>
            <person name="Sun H."/>
            <person name="Han J."/>
            <person name="Sharma A."/>
            <person name="Chiniquy J."/>
            <person name="Ngan C.Y."/>
            <person name="Lipzen A."/>
            <person name="Barry K."/>
            <person name="Grigoriev I.V."/>
            <person name="Gunde-Cimerman N."/>
        </authorList>
    </citation>
    <scope>NUCLEOTIDE SEQUENCE [LARGE SCALE GENOMIC DNA]</scope>
    <source>
        <strain evidence="9 10">CBS 147.97</strain>
    </source>
</reference>
<dbReference type="InterPro" id="IPR001128">
    <property type="entry name" value="Cyt_P450"/>
</dbReference>
<dbReference type="InterPro" id="IPR002401">
    <property type="entry name" value="Cyt_P450_E_grp-I"/>
</dbReference>
<dbReference type="EMBL" id="KL584707">
    <property type="protein sequence ID" value="KEQ74257.1"/>
    <property type="molecule type" value="Genomic_DNA"/>
</dbReference>
<dbReference type="PRINTS" id="PR00463">
    <property type="entry name" value="EP450I"/>
</dbReference>
<evidence type="ECO:0000256" key="3">
    <source>
        <dbReference type="ARBA" id="ARBA00022617"/>
    </source>
</evidence>
<evidence type="ECO:0000256" key="7">
    <source>
        <dbReference type="RuleBase" id="RU000461"/>
    </source>
</evidence>
<comment type="cofactor">
    <cofactor evidence="1 6">
        <name>heme</name>
        <dbReference type="ChEBI" id="CHEBI:30413"/>
    </cofactor>
</comment>
<accession>A0A074WWX7</accession>
<feature type="transmembrane region" description="Helical" evidence="8">
    <location>
        <begin position="13"/>
        <end position="36"/>
    </location>
</feature>
<evidence type="ECO:0000256" key="8">
    <source>
        <dbReference type="SAM" id="Phobius"/>
    </source>
</evidence>
<keyword evidence="7" id="KW-0503">Monooxygenase</keyword>
<keyword evidence="5 6" id="KW-0408">Iron</keyword>
<dbReference type="SUPFAM" id="SSF48264">
    <property type="entry name" value="Cytochrome P450"/>
    <property type="match status" value="1"/>
</dbReference>
<evidence type="ECO:0000256" key="4">
    <source>
        <dbReference type="ARBA" id="ARBA00022723"/>
    </source>
</evidence>
<dbReference type="Gene3D" id="1.10.630.10">
    <property type="entry name" value="Cytochrome P450"/>
    <property type="match status" value="1"/>
</dbReference>
<name>A0A074WWX7_9PEZI</name>
<gene>
    <name evidence="9" type="ORF">M436DRAFT_71705</name>
</gene>
<dbReference type="PROSITE" id="PS00086">
    <property type="entry name" value="CYTOCHROME_P450"/>
    <property type="match status" value="1"/>
</dbReference>
<keyword evidence="7" id="KW-0560">Oxidoreductase</keyword>
<dbReference type="Pfam" id="PF00067">
    <property type="entry name" value="p450"/>
    <property type="match status" value="1"/>
</dbReference>
<evidence type="ECO:0000256" key="1">
    <source>
        <dbReference type="ARBA" id="ARBA00001971"/>
    </source>
</evidence>
<dbReference type="HOGENOM" id="CLU_001570_14_0_1"/>
<dbReference type="InterPro" id="IPR017972">
    <property type="entry name" value="Cyt_P450_CS"/>
</dbReference>
<dbReference type="GO" id="GO:0020037">
    <property type="term" value="F:heme binding"/>
    <property type="evidence" value="ECO:0007669"/>
    <property type="project" value="InterPro"/>
</dbReference>
<dbReference type="PANTHER" id="PTHR24305">
    <property type="entry name" value="CYTOCHROME P450"/>
    <property type="match status" value="1"/>
</dbReference>
<keyword evidence="8" id="KW-0812">Transmembrane</keyword>
<keyword evidence="8" id="KW-0472">Membrane</keyword>
<sequence length="505" mass="57109">MPTLLNKEVTHDVALILFLAVFAGVYWVFTSLLQYLRLRHIPGPPLAAWTNFWLMQQLNGSEKFYDVKKRLHQKYGPVQRYGPNRVMFSDVSAVHSVLPASHILPKADSYAPLKASINGQEVASFLAITDDEKAARLKRFLHPTFSPNGVLKYEQHIDHTVFELISHLHNVGPTTDLAPWFGWFAFDTITRIGFSEDQGFMRQQADIGGAGKAAQQRFAHWIFYWTMPWLEALLYKNWFAKNRNTTTRSGLVKLASRVVESRKDKEGLGTHNDLLDLYMESGQKDPQLYTPAAVLGLTMTTIHAGAETTAYTSAICMYLILRDRRVHDTLRAELESAAPRSGAEWELPEMSVLRKLPYLDACIRESARLKPSSNIMAERVVNSDDAVIAGVPIPRGTIVAMNNAGLNTNPDIWGSDVEVFRPERWLEASEEQRVLMHRADLTFSAGKRMCLGLNVAWLEMKKVIPALIMNFEIELVHPEDDLKQTSGVFGVPQDIKVNIRPRLRV</sequence>
<keyword evidence="8" id="KW-1133">Transmembrane helix</keyword>
<dbReference type="OrthoDB" id="3934656at2759"/>
<dbReference type="InterPro" id="IPR036396">
    <property type="entry name" value="Cyt_P450_sf"/>
</dbReference>
<keyword evidence="10" id="KW-1185">Reference proteome</keyword>
<keyword evidence="4 6" id="KW-0479">Metal-binding</keyword>
<dbReference type="GO" id="GO:0004497">
    <property type="term" value="F:monooxygenase activity"/>
    <property type="evidence" value="ECO:0007669"/>
    <property type="project" value="UniProtKB-KW"/>
</dbReference>
<dbReference type="RefSeq" id="XP_013428692.1">
    <property type="nucleotide sequence ID" value="XM_013573238.1"/>
</dbReference>
<evidence type="ECO:0000256" key="5">
    <source>
        <dbReference type="ARBA" id="ARBA00023004"/>
    </source>
</evidence>
<dbReference type="PANTHER" id="PTHR24305:SF210">
    <property type="entry name" value="CYTOCHROME P450 MONOOXYGENASE ASQL-RELATED"/>
    <property type="match status" value="1"/>
</dbReference>
<evidence type="ECO:0000313" key="10">
    <source>
        <dbReference type="Proteomes" id="UP000027730"/>
    </source>
</evidence>
<dbReference type="PRINTS" id="PR00385">
    <property type="entry name" value="P450"/>
</dbReference>
<evidence type="ECO:0000313" key="9">
    <source>
        <dbReference type="EMBL" id="KEQ74257.1"/>
    </source>
</evidence>
<dbReference type="AlphaFoldDB" id="A0A074WWX7"/>
<dbReference type="GeneID" id="25414988"/>
<feature type="binding site" description="axial binding residue" evidence="6">
    <location>
        <position position="450"/>
    </location>
    <ligand>
        <name>heme</name>
        <dbReference type="ChEBI" id="CHEBI:30413"/>
    </ligand>
    <ligandPart>
        <name>Fe</name>
        <dbReference type="ChEBI" id="CHEBI:18248"/>
    </ligandPart>
</feature>
<dbReference type="STRING" id="1043004.A0A074WWX7"/>
<dbReference type="InterPro" id="IPR050121">
    <property type="entry name" value="Cytochrome_P450_monoxygenase"/>
</dbReference>
<evidence type="ECO:0000256" key="6">
    <source>
        <dbReference type="PIRSR" id="PIRSR602401-1"/>
    </source>
</evidence>
<dbReference type="GO" id="GO:0016705">
    <property type="term" value="F:oxidoreductase activity, acting on paired donors, with incorporation or reduction of molecular oxygen"/>
    <property type="evidence" value="ECO:0007669"/>
    <property type="project" value="InterPro"/>
</dbReference>
<organism evidence="9 10">
    <name type="scientific">Aureobasidium namibiae CBS 147.97</name>
    <dbReference type="NCBI Taxonomy" id="1043004"/>
    <lineage>
        <taxon>Eukaryota</taxon>
        <taxon>Fungi</taxon>
        <taxon>Dikarya</taxon>
        <taxon>Ascomycota</taxon>
        <taxon>Pezizomycotina</taxon>
        <taxon>Dothideomycetes</taxon>
        <taxon>Dothideomycetidae</taxon>
        <taxon>Dothideales</taxon>
        <taxon>Saccotheciaceae</taxon>
        <taxon>Aureobasidium</taxon>
    </lineage>
</organism>
<proteinExistence type="inferred from homology"/>
<dbReference type="Proteomes" id="UP000027730">
    <property type="component" value="Unassembled WGS sequence"/>
</dbReference>
<comment type="similarity">
    <text evidence="2 7">Belongs to the cytochrome P450 family.</text>
</comment>
<keyword evidence="3 6" id="KW-0349">Heme</keyword>
<dbReference type="GO" id="GO:0005506">
    <property type="term" value="F:iron ion binding"/>
    <property type="evidence" value="ECO:0007669"/>
    <property type="project" value="InterPro"/>
</dbReference>
<evidence type="ECO:0000256" key="2">
    <source>
        <dbReference type="ARBA" id="ARBA00010617"/>
    </source>
</evidence>